<dbReference type="GO" id="GO:0046872">
    <property type="term" value="F:metal ion binding"/>
    <property type="evidence" value="ECO:0007669"/>
    <property type="project" value="UniProtKB-KW"/>
</dbReference>
<evidence type="ECO:0000256" key="16">
    <source>
        <dbReference type="PIRSR" id="PIRSR600829-2"/>
    </source>
</evidence>
<evidence type="ECO:0000256" key="7">
    <source>
        <dbReference type="ARBA" id="ARBA00022741"/>
    </source>
</evidence>
<evidence type="ECO:0000256" key="8">
    <source>
        <dbReference type="ARBA" id="ARBA00022777"/>
    </source>
</evidence>
<evidence type="ECO:0000256" key="6">
    <source>
        <dbReference type="ARBA" id="ARBA00022692"/>
    </source>
</evidence>
<dbReference type="Gene3D" id="1.10.287.3610">
    <property type="match status" value="1"/>
</dbReference>
<dbReference type="InterPro" id="IPR000829">
    <property type="entry name" value="DAGK"/>
</dbReference>
<keyword evidence="14" id="KW-1208">Phospholipid metabolism</keyword>
<evidence type="ECO:0000256" key="2">
    <source>
        <dbReference type="ARBA" id="ARBA00005967"/>
    </source>
</evidence>
<dbReference type="AlphaFoldDB" id="A0A9D1IPI0"/>
<feature type="binding site" evidence="17">
    <location>
        <position position="48"/>
    </location>
    <ligand>
        <name>ATP</name>
        <dbReference type="ChEBI" id="CHEBI:30616"/>
    </ligand>
</feature>
<comment type="caution">
    <text evidence="20">The sequence shown here is derived from an EMBL/GenBank/DDBJ whole genome shotgun (WGS) entry which is preliminary data.</text>
</comment>
<feature type="transmembrane region" description="Helical" evidence="19">
    <location>
        <begin position="117"/>
        <end position="137"/>
    </location>
</feature>
<keyword evidence="4" id="KW-0444">Lipid biosynthesis</keyword>
<evidence type="ECO:0000256" key="13">
    <source>
        <dbReference type="ARBA" id="ARBA00023209"/>
    </source>
</evidence>
<evidence type="ECO:0000256" key="15">
    <source>
        <dbReference type="PIRSR" id="PIRSR600829-1"/>
    </source>
</evidence>
<evidence type="ECO:0000313" key="20">
    <source>
        <dbReference type="EMBL" id="HIU40695.1"/>
    </source>
</evidence>
<dbReference type="InterPro" id="IPR036945">
    <property type="entry name" value="DAGK_sf"/>
</dbReference>
<feature type="binding site" evidence="16">
    <location>
        <position position="118"/>
    </location>
    <ligand>
        <name>substrate</name>
    </ligand>
</feature>
<comment type="cofactor">
    <cofactor evidence="18">
        <name>Mg(2+)</name>
        <dbReference type="ChEBI" id="CHEBI:18420"/>
    </cofactor>
    <text evidence="18">Mn(2+), Zn(2+), Cd(2+) and Co(2+) support activity to lesser extents.</text>
</comment>
<dbReference type="InterPro" id="IPR033717">
    <property type="entry name" value="UDPK"/>
</dbReference>
<dbReference type="EMBL" id="DVMT01000053">
    <property type="protein sequence ID" value="HIU40695.1"/>
    <property type="molecule type" value="Genomic_DNA"/>
</dbReference>
<evidence type="ECO:0000256" key="17">
    <source>
        <dbReference type="PIRSR" id="PIRSR600829-3"/>
    </source>
</evidence>
<comment type="similarity">
    <text evidence="2">Belongs to the bacterial diacylglycerol kinase family.</text>
</comment>
<keyword evidence="6 19" id="KW-0812">Transmembrane</keyword>
<keyword evidence="18" id="KW-0479">Metal-binding</keyword>
<feature type="binding site" evidence="18">
    <location>
        <position position="48"/>
    </location>
    <ligand>
        <name>a divalent metal cation</name>
        <dbReference type="ChEBI" id="CHEBI:60240"/>
    </ligand>
</feature>
<dbReference type="GO" id="GO:0008654">
    <property type="term" value="P:phospholipid biosynthetic process"/>
    <property type="evidence" value="ECO:0007669"/>
    <property type="project" value="UniProtKB-KW"/>
</dbReference>
<protein>
    <submittedName>
        <fullName evidence="20">Diacylglycerol kinase</fullName>
    </submittedName>
</protein>
<evidence type="ECO:0000256" key="10">
    <source>
        <dbReference type="ARBA" id="ARBA00022989"/>
    </source>
</evidence>
<feature type="binding site" evidence="16">
    <location>
        <position position="89"/>
    </location>
    <ligand>
        <name>substrate</name>
    </ligand>
</feature>
<organism evidence="20 21">
    <name type="scientific">Candidatus Aphodocola excrementigallinarum</name>
    <dbReference type="NCBI Taxonomy" id="2840670"/>
    <lineage>
        <taxon>Bacteria</taxon>
        <taxon>Bacillati</taxon>
        <taxon>Bacillota</taxon>
        <taxon>Bacilli</taxon>
        <taxon>Candidatus Aphodocola</taxon>
    </lineage>
</organism>
<keyword evidence="3" id="KW-1003">Cell membrane</keyword>
<feature type="binding site" evidence="17">
    <location>
        <begin position="114"/>
        <end position="115"/>
    </location>
    <ligand>
        <name>ATP</name>
        <dbReference type="ChEBI" id="CHEBI:30616"/>
    </ligand>
</feature>
<feature type="binding site" evidence="18">
    <location>
        <position position="96"/>
    </location>
    <ligand>
        <name>a divalent metal cation</name>
        <dbReference type="ChEBI" id="CHEBI:60240"/>
    </ligand>
</feature>
<keyword evidence="13" id="KW-0594">Phospholipid biosynthesis</keyword>
<keyword evidence="12 19" id="KW-0472">Membrane</keyword>
<reference evidence="20" key="1">
    <citation type="submission" date="2020-10" db="EMBL/GenBank/DDBJ databases">
        <authorList>
            <person name="Gilroy R."/>
        </authorList>
    </citation>
    <scope>NUCLEOTIDE SEQUENCE</scope>
    <source>
        <strain evidence="20">CHK193-30670</strain>
    </source>
</reference>
<evidence type="ECO:0000256" key="12">
    <source>
        <dbReference type="ARBA" id="ARBA00023136"/>
    </source>
</evidence>
<feature type="binding site" evidence="17">
    <location>
        <begin position="105"/>
        <end position="107"/>
    </location>
    <ligand>
        <name>ATP</name>
        <dbReference type="ChEBI" id="CHEBI:30616"/>
    </ligand>
</feature>
<dbReference type="GO" id="GO:0005524">
    <property type="term" value="F:ATP binding"/>
    <property type="evidence" value="ECO:0007669"/>
    <property type="project" value="UniProtKB-KW"/>
</dbReference>
<name>A0A9D1IPI0_9FIRM</name>
<dbReference type="PANTHER" id="PTHR34299">
    <property type="entry name" value="DIACYLGLYCEROL KINASE"/>
    <property type="match status" value="1"/>
</dbReference>
<keyword evidence="8 20" id="KW-0418">Kinase</keyword>
<keyword evidence="5" id="KW-0808">Transferase</keyword>
<evidence type="ECO:0000313" key="21">
    <source>
        <dbReference type="Proteomes" id="UP000824074"/>
    </source>
</evidence>
<dbReference type="PANTHER" id="PTHR34299:SF1">
    <property type="entry name" value="DIACYLGLYCEROL KINASE"/>
    <property type="match status" value="1"/>
</dbReference>
<dbReference type="Pfam" id="PF01219">
    <property type="entry name" value="DAGK_prokar"/>
    <property type="match status" value="1"/>
</dbReference>
<feature type="transmembrane region" description="Helical" evidence="19">
    <location>
        <begin position="75"/>
        <end position="97"/>
    </location>
</feature>
<dbReference type="GO" id="GO:0016301">
    <property type="term" value="F:kinase activity"/>
    <property type="evidence" value="ECO:0007669"/>
    <property type="project" value="UniProtKB-KW"/>
</dbReference>
<proteinExistence type="inferred from homology"/>
<evidence type="ECO:0000256" key="19">
    <source>
        <dbReference type="SAM" id="Phobius"/>
    </source>
</evidence>
<evidence type="ECO:0000256" key="3">
    <source>
        <dbReference type="ARBA" id="ARBA00022475"/>
    </source>
</evidence>
<dbReference type="Proteomes" id="UP000824074">
    <property type="component" value="Unassembled WGS sequence"/>
</dbReference>
<evidence type="ECO:0000256" key="9">
    <source>
        <dbReference type="ARBA" id="ARBA00022840"/>
    </source>
</evidence>
<comment type="subcellular location">
    <subcellularLocation>
        <location evidence="1">Cell membrane</location>
        <topology evidence="1">Multi-pass membrane protein</topology>
    </subcellularLocation>
</comment>
<feature type="binding site" evidence="16">
    <location>
        <position position="29"/>
    </location>
    <ligand>
        <name>substrate</name>
    </ligand>
</feature>
<feature type="active site" description="Proton acceptor" evidence="15">
    <location>
        <position position="89"/>
    </location>
</feature>
<evidence type="ECO:0000256" key="5">
    <source>
        <dbReference type="ARBA" id="ARBA00022679"/>
    </source>
</evidence>
<feature type="binding site" evidence="17">
    <location>
        <position position="96"/>
    </location>
    <ligand>
        <name>ATP</name>
        <dbReference type="ChEBI" id="CHEBI:30616"/>
    </ligand>
</feature>
<gene>
    <name evidence="20" type="ORF">IAB68_05290</name>
</gene>
<keyword evidence="11" id="KW-0443">Lipid metabolism</keyword>
<evidence type="ECO:0000256" key="18">
    <source>
        <dbReference type="PIRSR" id="PIRSR600829-4"/>
    </source>
</evidence>
<accession>A0A9D1IPI0</accession>
<feature type="binding site" evidence="17">
    <location>
        <position position="29"/>
    </location>
    <ligand>
        <name>ATP</name>
        <dbReference type="ChEBI" id="CHEBI:30616"/>
    </ligand>
</feature>
<keyword evidence="18" id="KW-0460">Magnesium</keyword>
<evidence type="ECO:0000256" key="11">
    <source>
        <dbReference type="ARBA" id="ARBA00023098"/>
    </source>
</evidence>
<evidence type="ECO:0000256" key="4">
    <source>
        <dbReference type="ARBA" id="ARBA00022516"/>
    </source>
</evidence>
<feature type="binding site" evidence="17">
    <location>
        <position position="36"/>
    </location>
    <ligand>
        <name>ATP</name>
        <dbReference type="ChEBI" id="CHEBI:30616"/>
    </ligand>
</feature>
<keyword evidence="10 19" id="KW-1133">Transmembrane helix</keyword>
<evidence type="ECO:0000256" key="14">
    <source>
        <dbReference type="ARBA" id="ARBA00023264"/>
    </source>
</evidence>
<reference evidence="20" key="2">
    <citation type="journal article" date="2021" name="PeerJ">
        <title>Extensive microbial diversity within the chicken gut microbiome revealed by metagenomics and culture.</title>
        <authorList>
            <person name="Gilroy R."/>
            <person name="Ravi A."/>
            <person name="Getino M."/>
            <person name="Pursley I."/>
            <person name="Horton D.L."/>
            <person name="Alikhan N.F."/>
            <person name="Baker D."/>
            <person name="Gharbi K."/>
            <person name="Hall N."/>
            <person name="Watson M."/>
            <person name="Adriaenssens E.M."/>
            <person name="Foster-Nyarko E."/>
            <person name="Jarju S."/>
            <person name="Secka A."/>
            <person name="Antonio M."/>
            <person name="Oren A."/>
            <person name="Chaudhuri R.R."/>
            <person name="La Ragione R."/>
            <person name="Hildebrand F."/>
            <person name="Pallen M.J."/>
        </authorList>
    </citation>
    <scope>NUCLEOTIDE SEQUENCE</scope>
    <source>
        <strain evidence="20">CHK193-30670</strain>
    </source>
</reference>
<evidence type="ECO:0000256" key="1">
    <source>
        <dbReference type="ARBA" id="ARBA00004651"/>
    </source>
</evidence>
<feature type="transmembrane region" description="Helical" evidence="19">
    <location>
        <begin position="51"/>
        <end position="68"/>
    </location>
</feature>
<dbReference type="GO" id="GO:0005886">
    <property type="term" value="C:plasma membrane"/>
    <property type="evidence" value="ECO:0007669"/>
    <property type="project" value="UniProtKB-SubCell"/>
</dbReference>
<sequence length="145" mass="16324">MASKKKVKVEISRGRYVEEQGFKKLGIKRIFKSFKYSFDGLKYAYLHEQSLILHIIVMAIIIACGIGFEITPIQWVITLVMGALILVAELFNTAIEAVVDMVTEEYHPLAKVAKDTASAACFVADMMAFGMWLVVFVPKIISLFR</sequence>
<keyword evidence="7 17" id="KW-0547">Nucleotide-binding</keyword>
<keyword evidence="9 17" id="KW-0067">ATP-binding</keyword>
<dbReference type="CDD" id="cd14265">
    <property type="entry name" value="UDPK_IM_like"/>
    <property type="match status" value="1"/>
</dbReference>